<evidence type="ECO:0000313" key="3">
    <source>
        <dbReference type="Proteomes" id="UP000297832"/>
    </source>
</evidence>
<name>A0A5F2BY73_9LEPT</name>
<dbReference type="Proteomes" id="UP000298057">
    <property type="component" value="Unassembled WGS sequence"/>
</dbReference>
<comment type="caution">
    <text evidence="1">The sequence shown here is derived from an EMBL/GenBank/DDBJ whole genome shotgun (WGS) entry which is preliminary data.</text>
</comment>
<proteinExistence type="predicted"/>
<protein>
    <submittedName>
        <fullName evidence="1">Uncharacterized protein</fullName>
    </submittedName>
</protein>
<evidence type="ECO:0000313" key="4">
    <source>
        <dbReference type="Proteomes" id="UP000298057"/>
    </source>
</evidence>
<sequence length="158" mass="16917">MYFFKANFDVSPANLYNVTLNNFDLTNSQISGHEIDLGGGSTEKPGLISACYLVAGKDVIYALNAVDVNASNGNFLLKLPSGSIFNLMTGGSKNPIFGGTLSYTKGKLATSDDGFEECKKEISGKYPSLAASIAKSEELSKIFKKIREANLKKGNSKN</sequence>
<dbReference type="EMBL" id="RQGV01000005">
    <property type="protein sequence ID" value="TGM16328.1"/>
    <property type="molecule type" value="Genomic_DNA"/>
</dbReference>
<evidence type="ECO:0000313" key="2">
    <source>
        <dbReference type="EMBL" id="TGM17721.1"/>
    </source>
</evidence>
<gene>
    <name evidence="1" type="ORF">EHQ81_08080</name>
    <name evidence="2" type="ORF">EHQ82_11625</name>
</gene>
<reference evidence="2" key="1">
    <citation type="submission" date="2018-10" db="EMBL/GenBank/DDBJ databases">
        <authorList>
            <person name="Vincent A.T."/>
            <person name="Schiettekatte O."/>
            <person name="Bourhy P."/>
            <person name="Veyrier F.J."/>
            <person name="Picardeau M."/>
        </authorList>
    </citation>
    <scope>NUCLEOTIDE SEQUENCE</scope>
    <source>
        <strain evidence="2">201702406</strain>
    </source>
</reference>
<dbReference type="Proteomes" id="UP000297832">
    <property type="component" value="Unassembled WGS sequence"/>
</dbReference>
<dbReference type="RefSeq" id="WP_135651649.1">
    <property type="nucleotide sequence ID" value="NZ_RQGV01000005.1"/>
</dbReference>
<organism evidence="1 3">
    <name type="scientific">Leptospira selangorensis</name>
    <dbReference type="NCBI Taxonomy" id="2484982"/>
    <lineage>
        <taxon>Bacteria</taxon>
        <taxon>Pseudomonadati</taxon>
        <taxon>Spirochaetota</taxon>
        <taxon>Spirochaetia</taxon>
        <taxon>Leptospirales</taxon>
        <taxon>Leptospiraceae</taxon>
        <taxon>Leptospira</taxon>
    </lineage>
</organism>
<evidence type="ECO:0000313" key="1">
    <source>
        <dbReference type="EMBL" id="TGM16328.1"/>
    </source>
</evidence>
<keyword evidence="4" id="KW-1185">Reference proteome</keyword>
<accession>A0A5F2BY73</accession>
<reference evidence="3 4" key="2">
    <citation type="journal article" date="2019" name="PLoS Negl. Trop. Dis.">
        <title>Revisiting the worldwide diversity of Leptospira species in the environment.</title>
        <authorList>
            <person name="Vincent A.T."/>
            <person name="Schiettekatte O."/>
            <person name="Bourhy P."/>
            <person name="Veyrier F.J."/>
            <person name="Picardeau M."/>
        </authorList>
    </citation>
    <scope>NUCLEOTIDE SEQUENCE [LARGE SCALE GENOMIC DNA]</scope>
    <source>
        <strain evidence="1 3">201702405</strain>
        <strain evidence="4">201702406</strain>
    </source>
</reference>
<dbReference type="EMBL" id="RQGU01000113">
    <property type="protein sequence ID" value="TGM17721.1"/>
    <property type="molecule type" value="Genomic_DNA"/>
</dbReference>
<dbReference type="AlphaFoldDB" id="A0A5F2BY73"/>